<reference evidence="8" key="1">
    <citation type="journal article" date="2019" name="Int. J. Syst. Evol. Microbiol.">
        <title>The Global Catalogue of Microorganisms (GCM) 10K type strain sequencing project: providing services to taxonomists for standard genome sequencing and annotation.</title>
        <authorList>
            <consortium name="The Broad Institute Genomics Platform"/>
            <consortium name="The Broad Institute Genome Sequencing Center for Infectious Disease"/>
            <person name="Wu L."/>
            <person name="Ma J."/>
        </authorList>
    </citation>
    <scope>NUCLEOTIDE SEQUENCE [LARGE SCALE GENOMIC DNA]</scope>
    <source>
        <strain evidence="8">CGMCC 1.12923</strain>
    </source>
</reference>
<dbReference type="InterPro" id="IPR051798">
    <property type="entry name" value="Class-II_PLP-Dep_Aminotrans"/>
</dbReference>
<dbReference type="InterPro" id="IPR004839">
    <property type="entry name" value="Aminotransferase_I/II_large"/>
</dbReference>
<keyword evidence="7" id="KW-0032">Aminotransferase</keyword>
<dbReference type="EC" id="4.4.1.13" evidence="2"/>
<evidence type="ECO:0000256" key="5">
    <source>
        <dbReference type="ARBA" id="ARBA00037974"/>
    </source>
</evidence>
<evidence type="ECO:0000256" key="4">
    <source>
        <dbReference type="ARBA" id="ARBA00023239"/>
    </source>
</evidence>
<dbReference type="Gene3D" id="3.40.640.10">
    <property type="entry name" value="Type I PLP-dependent aspartate aminotransferase-like (Major domain)"/>
    <property type="match status" value="1"/>
</dbReference>
<gene>
    <name evidence="7" type="ORF">GCM10011357_12890</name>
</gene>
<accession>A0ABQ1R9V1</accession>
<dbReference type="CDD" id="cd00609">
    <property type="entry name" value="AAT_like"/>
    <property type="match status" value="1"/>
</dbReference>
<comment type="caution">
    <text evidence="7">The sequence shown here is derived from an EMBL/GenBank/DDBJ whole genome shotgun (WGS) entry which is preliminary data.</text>
</comment>
<evidence type="ECO:0000259" key="6">
    <source>
        <dbReference type="Pfam" id="PF00155"/>
    </source>
</evidence>
<dbReference type="Proteomes" id="UP000614272">
    <property type="component" value="Unassembled WGS sequence"/>
</dbReference>
<comment type="similarity">
    <text evidence="5">Belongs to the class-II pyridoxal-phosphate-dependent aminotransferase family. MalY/PatB cystathionine beta-lyase subfamily.</text>
</comment>
<evidence type="ECO:0000313" key="7">
    <source>
        <dbReference type="EMBL" id="GGD59044.1"/>
    </source>
</evidence>
<keyword evidence="4" id="KW-0456">Lyase</keyword>
<dbReference type="InterPro" id="IPR027619">
    <property type="entry name" value="C-S_lyase_PatB-like"/>
</dbReference>
<dbReference type="InterPro" id="IPR015421">
    <property type="entry name" value="PyrdxlP-dep_Trfase_major"/>
</dbReference>
<dbReference type="RefSeq" id="WP_099034690.1">
    <property type="nucleotide sequence ID" value="NZ_BMGJ01000004.1"/>
</dbReference>
<evidence type="ECO:0000313" key="8">
    <source>
        <dbReference type="Proteomes" id="UP000614272"/>
    </source>
</evidence>
<dbReference type="Pfam" id="PF00155">
    <property type="entry name" value="Aminotran_1_2"/>
    <property type="match status" value="1"/>
</dbReference>
<dbReference type="NCBIfam" id="TIGR04350">
    <property type="entry name" value="C_S_lyase_PatB"/>
    <property type="match status" value="1"/>
</dbReference>
<sequence length="377" mass="42540">MNFDQIIDRKPTFSFKWQKYKGQDILPMWVADTEFRCAQPILDALTSRVEHGVLGYTLPGQYEPAKQAVADWLDRRYNWQIELDWIVWMPGVVPGFNVACKACCEPGDKVMIQVPNYPPLLAAPQLNQLQRVDIPTVNQNGRWMLDFDELEKQAADPATKLFVLCNPMNPVGTVLTEKELERIADICQRNGVKLCSDEIHCDLILDEQAHHIPAGKLDSLKCNSITLMAASKTFNIAGLGAAFAIIPDARLRRQFNQAAMGIVPWVNVLGLYATEAAFTQCDDWYNAQLDYLRSNRDYLVKQINQIDGLELISPQATFLAWVDASGLGVDNPQRWFEEKGLGPSPGADFGEKQFVRINFGSSLDYLRQAIERLNKSD</sequence>
<dbReference type="EMBL" id="BMGJ01000004">
    <property type="protein sequence ID" value="GGD59044.1"/>
    <property type="molecule type" value="Genomic_DNA"/>
</dbReference>
<dbReference type="Gene3D" id="3.90.1150.10">
    <property type="entry name" value="Aspartate Aminotransferase, domain 1"/>
    <property type="match status" value="1"/>
</dbReference>
<comment type="cofactor">
    <cofactor evidence="1">
        <name>pyridoxal 5'-phosphate</name>
        <dbReference type="ChEBI" id="CHEBI:597326"/>
    </cofactor>
</comment>
<protein>
    <recommendedName>
        <fullName evidence="2">cysteine-S-conjugate beta-lyase</fullName>
        <ecNumber evidence="2">4.4.1.13</ecNumber>
    </recommendedName>
</protein>
<dbReference type="PANTHER" id="PTHR43525">
    <property type="entry name" value="PROTEIN MALY"/>
    <property type="match status" value="1"/>
</dbReference>
<dbReference type="GO" id="GO:0008483">
    <property type="term" value="F:transaminase activity"/>
    <property type="evidence" value="ECO:0007669"/>
    <property type="project" value="UniProtKB-KW"/>
</dbReference>
<evidence type="ECO:0000256" key="2">
    <source>
        <dbReference type="ARBA" id="ARBA00012224"/>
    </source>
</evidence>
<keyword evidence="7" id="KW-0808">Transferase</keyword>
<dbReference type="InterPro" id="IPR015422">
    <property type="entry name" value="PyrdxlP-dep_Trfase_small"/>
</dbReference>
<organism evidence="7 8">
    <name type="scientific">Lacimicrobium alkaliphilum</name>
    <dbReference type="NCBI Taxonomy" id="1526571"/>
    <lineage>
        <taxon>Bacteria</taxon>
        <taxon>Pseudomonadati</taxon>
        <taxon>Pseudomonadota</taxon>
        <taxon>Gammaproteobacteria</taxon>
        <taxon>Alteromonadales</taxon>
        <taxon>Alteromonadaceae</taxon>
        <taxon>Lacimicrobium</taxon>
    </lineage>
</organism>
<feature type="domain" description="Aminotransferase class I/classII large" evidence="6">
    <location>
        <begin position="57"/>
        <end position="373"/>
    </location>
</feature>
<keyword evidence="3" id="KW-0663">Pyridoxal phosphate</keyword>
<dbReference type="PANTHER" id="PTHR43525:SF1">
    <property type="entry name" value="PROTEIN MALY"/>
    <property type="match status" value="1"/>
</dbReference>
<evidence type="ECO:0000256" key="1">
    <source>
        <dbReference type="ARBA" id="ARBA00001933"/>
    </source>
</evidence>
<dbReference type="InterPro" id="IPR015424">
    <property type="entry name" value="PyrdxlP-dep_Trfase"/>
</dbReference>
<dbReference type="SUPFAM" id="SSF53383">
    <property type="entry name" value="PLP-dependent transferases"/>
    <property type="match status" value="1"/>
</dbReference>
<evidence type="ECO:0000256" key="3">
    <source>
        <dbReference type="ARBA" id="ARBA00022898"/>
    </source>
</evidence>
<proteinExistence type="inferred from homology"/>
<keyword evidence="8" id="KW-1185">Reference proteome</keyword>
<name>A0ABQ1R9V1_9ALTE</name>